<sequence>MVDFHLFHNVHELKAVGIHLKPNNSKCLGQISFTKKWNFYPGILRLPPITVDDSTGPKFFNLIAYEMCPDYENDYGVTSYIAFLDSLIDEAKDVMYLRKARILSNYLGSDEEVAQLFNGIGTDLVPNSEIYEDVRSKFRTTTRRSGDWISEVLHTRFNSPWTIMAFLAALFIVLATGAQTVYSVLSYYK</sequence>
<dbReference type="AlphaFoldDB" id="A0A2N9ID76"/>
<evidence type="ECO:0000256" key="1">
    <source>
        <dbReference type="SAM" id="Phobius"/>
    </source>
</evidence>
<organism evidence="2">
    <name type="scientific">Fagus sylvatica</name>
    <name type="common">Beechnut</name>
    <dbReference type="NCBI Taxonomy" id="28930"/>
    <lineage>
        <taxon>Eukaryota</taxon>
        <taxon>Viridiplantae</taxon>
        <taxon>Streptophyta</taxon>
        <taxon>Embryophyta</taxon>
        <taxon>Tracheophyta</taxon>
        <taxon>Spermatophyta</taxon>
        <taxon>Magnoliopsida</taxon>
        <taxon>eudicotyledons</taxon>
        <taxon>Gunneridae</taxon>
        <taxon>Pentapetalae</taxon>
        <taxon>rosids</taxon>
        <taxon>fabids</taxon>
        <taxon>Fagales</taxon>
        <taxon>Fagaceae</taxon>
        <taxon>Fagus</taxon>
    </lineage>
</organism>
<feature type="transmembrane region" description="Helical" evidence="1">
    <location>
        <begin position="161"/>
        <end position="185"/>
    </location>
</feature>
<gene>
    <name evidence="2" type="ORF">FSB_LOCUS49946</name>
</gene>
<dbReference type="PANTHER" id="PTHR31170">
    <property type="entry name" value="BNAC04G53230D PROTEIN"/>
    <property type="match status" value="1"/>
</dbReference>
<reference evidence="2" key="1">
    <citation type="submission" date="2018-02" db="EMBL/GenBank/DDBJ databases">
        <authorList>
            <person name="Cohen D.B."/>
            <person name="Kent A.D."/>
        </authorList>
    </citation>
    <scope>NUCLEOTIDE SEQUENCE</scope>
</reference>
<accession>A0A2N9ID76</accession>
<dbReference type="InterPro" id="IPR004158">
    <property type="entry name" value="DUF247_pln"/>
</dbReference>
<name>A0A2N9ID76_FAGSY</name>
<keyword evidence="1" id="KW-0472">Membrane</keyword>
<protein>
    <submittedName>
        <fullName evidence="2">Uncharacterized protein</fullName>
    </submittedName>
</protein>
<keyword evidence="1" id="KW-0812">Transmembrane</keyword>
<proteinExistence type="predicted"/>
<evidence type="ECO:0000313" key="2">
    <source>
        <dbReference type="EMBL" id="SPD22064.1"/>
    </source>
</evidence>
<dbReference type="EMBL" id="OIVN01005347">
    <property type="protein sequence ID" value="SPD22064.1"/>
    <property type="molecule type" value="Genomic_DNA"/>
</dbReference>
<dbReference type="Pfam" id="PF03140">
    <property type="entry name" value="DUF247"/>
    <property type="match status" value="1"/>
</dbReference>
<keyword evidence="1" id="KW-1133">Transmembrane helix</keyword>
<dbReference type="PANTHER" id="PTHR31170:SF25">
    <property type="entry name" value="BNAA09G04570D PROTEIN"/>
    <property type="match status" value="1"/>
</dbReference>